<evidence type="ECO:0000259" key="1">
    <source>
        <dbReference type="Pfam" id="PF13401"/>
    </source>
</evidence>
<dbReference type="GO" id="GO:0016887">
    <property type="term" value="F:ATP hydrolysis activity"/>
    <property type="evidence" value="ECO:0007669"/>
    <property type="project" value="InterPro"/>
</dbReference>
<proteinExistence type="predicted"/>
<name>A0A1H9WHD9_9PSEU</name>
<dbReference type="STRING" id="155974.SAMN04487818_110187"/>
<evidence type="ECO:0000313" key="3">
    <source>
        <dbReference type="Proteomes" id="UP000199051"/>
    </source>
</evidence>
<protein>
    <submittedName>
        <fullName evidence="2">GTPase SAR1 family protein</fullName>
    </submittedName>
</protein>
<dbReference type="CDD" id="cd00009">
    <property type="entry name" value="AAA"/>
    <property type="match status" value="1"/>
</dbReference>
<evidence type="ECO:0000313" key="2">
    <source>
        <dbReference type="EMBL" id="SES33097.1"/>
    </source>
</evidence>
<keyword evidence="3" id="KW-1185">Reference proteome</keyword>
<dbReference type="RefSeq" id="WP_092782850.1">
    <property type="nucleotide sequence ID" value="NZ_FOGI01000010.1"/>
</dbReference>
<dbReference type="Pfam" id="PF13401">
    <property type="entry name" value="AAA_22"/>
    <property type="match status" value="1"/>
</dbReference>
<sequence length="262" mass="28615">MTHARWTNPFTAAALPLVERPELLAVVAEIDHFAAGFTRFTGAFTQAPPRLVLVTGPSGCGKSTLAQRCARWLLDTGDPVVCVDLSREPLALTVRERIDSVCRGLAARFGVPCDDPRRVFDEVDAVLPADALLVVLLPPVELPAELRWYAGAARDRMILFTESSHLHEAPDDAVVLPLGPLVAGDIARFVTSRLAAAAPPIPPLSPAAIDWIEQRWSPIGLSADSLRRLLHEAYEDAHHRGTPEVDLDAIMTSRLRRLLDRP</sequence>
<dbReference type="EMBL" id="FOGI01000010">
    <property type="protein sequence ID" value="SES33097.1"/>
    <property type="molecule type" value="Genomic_DNA"/>
</dbReference>
<dbReference type="Proteomes" id="UP000199051">
    <property type="component" value="Unassembled WGS sequence"/>
</dbReference>
<dbReference type="InterPro" id="IPR049945">
    <property type="entry name" value="AAA_22"/>
</dbReference>
<feature type="domain" description="ORC1/DEAH AAA+ ATPase" evidence="1">
    <location>
        <begin position="50"/>
        <end position="115"/>
    </location>
</feature>
<dbReference type="Gene3D" id="3.40.50.300">
    <property type="entry name" value="P-loop containing nucleotide triphosphate hydrolases"/>
    <property type="match status" value="1"/>
</dbReference>
<gene>
    <name evidence="2" type="ORF">SAMN04487818_110187</name>
</gene>
<accession>A0A1H9WHD9</accession>
<dbReference type="AlphaFoldDB" id="A0A1H9WHD9"/>
<reference evidence="3" key="1">
    <citation type="submission" date="2016-10" db="EMBL/GenBank/DDBJ databases">
        <authorList>
            <person name="Varghese N."/>
            <person name="Submissions S."/>
        </authorList>
    </citation>
    <scope>NUCLEOTIDE SEQUENCE [LARGE SCALE GENOMIC DNA]</scope>
    <source>
        <strain evidence="3">DSM 44260</strain>
    </source>
</reference>
<dbReference type="SUPFAM" id="SSF52540">
    <property type="entry name" value="P-loop containing nucleoside triphosphate hydrolases"/>
    <property type="match status" value="1"/>
</dbReference>
<dbReference type="InterPro" id="IPR027417">
    <property type="entry name" value="P-loop_NTPase"/>
</dbReference>
<organism evidence="2 3">
    <name type="scientific">Actinokineospora terrae</name>
    <dbReference type="NCBI Taxonomy" id="155974"/>
    <lineage>
        <taxon>Bacteria</taxon>
        <taxon>Bacillati</taxon>
        <taxon>Actinomycetota</taxon>
        <taxon>Actinomycetes</taxon>
        <taxon>Pseudonocardiales</taxon>
        <taxon>Pseudonocardiaceae</taxon>
        <taxon>Actinokineospora</taxon>
    </lineage>
</organism>